<evidence type="ECO:0000313" key="1">
    <source>
        <dbReference type="EMBL" id="CAD8192508.1"/>
    </source>
</evidence>
<name>A0A8S1WR66_PAROT</name>
<dbReference type="EMBL" id="CAJJDP010000102">
    <property type="protein sequence ID" value="CAD8192508.1"/>
    <property type="molecule type" value="Genomic_DNA"/>
</dbReference>
<gene>
    <name evidence="1" type="ORF">POCTA_138.1.T1020110</name>
</gene>
<evidence type="ECO:0000313" key="2">
    <source>
        <dbReference type="Proteomes" id="UP000683925"/>
    </source>
</evidence>
<proteinExistence type="predicted"/>
<dbReference type="Proteomes" id="UP000683925">
    <property type="component" value="Unassembled WGS sequence"/>
</dbReference>
<reference evidence="1" key="1">
    <citation type="submission" date="2021-01" db="EMBL/GenBank/DDBJ databases">
        <authorList>
            <consortium name="Genoscope - CEA"/>
            <person name="William W."/>
        </authorList>
    </citation>
    <scope>NUCLEOTIDE SEQUENCE</scope>
</reference>
<comment type="caution">
    <text evidence="1">The sequence shown here is derived from an EMBL/GenBank/DDBJ whole genome shotgun (WGS) entry which is preliminary data.</text>
</comment>
<dbReference type="AlphaFoldDB" id="A0A8S1WR66"/>
<organism evidence="1 2">
    <name type="scientific">Paramecium octaurelia</name>
    <dbReference type="NCBI Taxonomy" id="43137"/>
    <lineage>
        <taxon>Eukaryota</taxon>
        <taxon>Sar</taxon>
        <taxon>Alveolata</taxon>
        <taxon>Ciliophora</taxon>
        <taxon>Intramacronucleata</taxon>
        <taxon>Oligohymenophorea</taxon>
        <taxon>Peniculida</taxon>
        <taxon>Parameciidae</taxon>
        <taxon>Paramecium</taxon>
    </lineage>
</organism>
<sequence>MKVSHQLFYQSSSKCMDFKFDNLFTNPSMRVLMLNNVLIVSEFQIGVITLLQSATL</sequence>
<protein>
    <submittedName>
        <fullName evidence="1">Uncharacterized protein</fullName>
    </submittedName>
</protein>
<accession>A0A8S1WR66</accession>
<keyword evidence="2" id="KW-1185">Reference proteome</keyword>